<evidence type="ECO:0000313" key="1">
    <source>
        <dbReference type="EMBL" id="MBK6972657.1"/>
    </source>
</evidence>
<name>A0A9D7E2R9_9PROT</name>
<gene>
    <name evidence="1" type="ORF">IPH26_06780</name>
</gene>
<comment type="caution">
    <text evidence="1">The sequence shown here is derived from an EMBL/GenBank/DDBJ whole genome shotgun (WGS) entry which is preliminary data.</text>
</comment>
<dbReference type="Pfam" id="PF14236">
    <property type="entry name" value="DruA"/>
    <property type="match status" value="1"/>
</dbReference>
<protein>
    <submittedName>
        <fullName evidence="1">DUF4338 domain-containing protein</fullName>
    </submittedName>
</protein>
<dbReference type="AlphaFoldDB" id="A0A9D7E2R9"/>
<sequence>MERGPRAALALIVGNSRFLIVPSVQVKNLASHVLGLASRQLAGDWQRHYGYKPVLIESFVDSSRYPGACYRAANWTDLGMTQGRGRQDRARQGRGRKQVFVYPLQRNWRKLLTAPPELARLMPWSEPSPA</sequence>
<proteinExistence type="predicted"/>
<evidence type="ECO:0000313" key="2">
    <source>
        <dbReference type="Proteomes" id="UP000807785"/>
    </source>
</evidence>
<organism evidence="1 2">
    <name type="scientific">Candidatus Methylophosphatis roskildensis</name>
    <dbReference type="NCBI Taxonomy" id="2899263"/>
    <lineage>
        <taxon>Bacteria</taxon>
        <taxon>Pseudomonadati</taxon>
        <taxon>Pseudomonadota</taxon>
        <taxon>Betaproteobacteria</taxon>
        <taxon>Nitrosomonadales</taxon>
        <taxon>Sterolibacteriaceae</taxon>
        <taxon>Candidatus Methylophosphatis</taxon>
    </lineage>
</organism>
<dbReference type="Proteomes" id="UP000807785">
    <property type="component" value="Unassembled WGS sequence"/>
</dbReference>
<dbReference type="InterPro" id="IPR025639">
    <property type="entry name" value="DruA"/>
</dbReference>
<reference evidence="1" key="1">
    <citation type="submission" date="2020-10" db="EMBL/GenBank/DDBJ databases">
        <title>Connecting structure to function with the recovery of over 1000 high-quality activated sludge metagenome-assembled genomes encoding full-length rRNA genes using long-read sequencing.</title>
        <authorList>
            <person name="Singleton C.M."/>
            <person name="Petriglieri F."/>
            <person name="Kristensen J.M."/>
            <person name="Kirkegaard R.H."/>
            <person name="Michaelsen T.Y."/>
            <person name="Andersen M.H."/>
            <person name="Karst S.M."/>
            <person name="Dueholm M.S."/>
            <person name="Nielsen P.H."/>
            <person name="Albertsen M."/>
        </authorList>
    </citation>
    <scope>NUCLEOTIDE SEQUENCE</scope>
    <source>
        <strain evidence="1">Bjer_18-Q3-R1-45_BAT3C.347</strain>
    </source>
</reference>
<accession>A0A9D7E2R9</accession>
<dbReference type="EMBL" id="JADJEV010000003">
    <property type="protein sequence ID" value="MBK6972657.1"/>
    <property type="molecule type" value="Genomic_DNA"/>
</dbReference>